<evidence type="ECO:0000313" key="6">
    <source>
        <dbReference type="EMBL" id="MBK7271933.1"/>
    </source>
</evidence>
<dbReference type="PANTHER" id="PTHR10545:SF29">
    <property type="entry name" value="GH14572P-RELATED"/>
    <property type="match status" value="1"/>
</dbReference>
<feature type="region of interest" description="Disordered" evidence="4">
    <location>
        <begin position="1"/>
        <end position="25"/>
    </location>
</feature>
<dbReference type="InterPro" id="IPR051016">
    <property type="entry name" value="Diverse_Substrate_AcTransf"/>
</dbReference>
<comment type="similarity">
    <text evidence="1">Belongs to the acetyltransferase family.</text>
</comment>
<evidence type="ECO:0000256" key="2">
    <source>
        <dbReference type="ARBA" id="ARBA00022679"/>
    </source>
</evidence>
<dbReference type="FunFam" id="3.40.630.30:FF:000064">
    <property type="entry name" value="GNAT family acetyltransferase"/>
    <property type="match status" value="1"/>
</dbReference>
<gene>
    <name evidence="6" type="ORF">IPI13_01780</name>
</gene>
<dbReference type="GO" id="GO:0008080">
    <property type="term" value="F:N-acetyltransferase activity"/>
    <property type="evidence" value="ECO:0007669"/>
    <property type="project" value="TreeGrafter"/>
</dbReference>
<evidence type="ECO:0000259" key="5">
    <source>
        <dbReference type="PROSITE" id="PS51186"/>
    </source>
</evidence>
<evidence type="ECO:0000256" key="3">
    <source>
        <dbReference type="ARBA" id="ARBA00023315"/>
    </source>
</evidence>
<dbReference type="EMBL" id="JADJIB010000001">
    <property type="protein sequence ID" value="MBK7271933.1"/>
    <property type="molecule type" value="Genomic_DNA"/>
</dbReference>
<dbReference type="Proteomes" id="UP000726105">
    <property type="component" value="Unassembled WGS sequence"/>
</dbReference>
<dbReference type="PROSITE" id="PS51186">
    <property type="entry name" value="GNAT"/>
    <property type="match status" value="1"/>
</dbReference>
<keyword evidence="2" id="KW-0808">Transferase</keyword>
<dbReference type="InterPro" id="IPR016181">
    <property type="entry name" value="Acyl_CoA_acyltransferase"/>
</dbReference>
<name>A0A935M8P3_9MICO</name>
<feature type="region of interest" description="Disordered" evidence="4">
    <location>
        <begin position="242"/>
        <end position="295"/>
    </location>
</feature>
<organism evidence="6 7">
    <name type="scientific">Candidatus Phosphoribacter hodrii</name>
    <dbReference type="NCBI Taxonomy" id="2953743"/>
    <lineage>
        <taxon>Bacteria</taxon>
        <taxon>Bacillati</taxon>
        <taxon>Actinomycetota</taxon>
        <taxon>Actinomycetes</taxon>
        <taxon>Micrococcales</taxon>
        <taxon>Dermatophilaceae</taxon>
        <taxon>Candidatus Phosphoribacter</taxon>
    </lineage>
</organism>
<evidence type="ECO:0000256" key="4">
    <source>
        <dbReference type="SAM" id="MobiDB-lite"/>
    </source>
</evidence>
<dbReference type="SUPFAM" id="SSF55729">
    <property type="entry name" value="Acyl-CoA N-acyltransferases (Nat)"/>
    <property type="match status" value="1"/>
</dbReference>
<feature type="region of interest" description="Disordered" evidence="4">
    <location>
        <begin position="39"/>
        <end position="64"/>
    </location>
</feature>
<reference evidence="6 7" key="1">
    <citation type="submission" date="2020-10" db="EMBL/GenBank/DDBJ databases">
        <title>Connecting structure to function with the recovery of over 1000 high-quality activated sludge metagenome-assembled genomes encoding full-length rRNA genes using long-read sequencing.</title>
        <authorList>
            <person name="Singleton C.M."/>
            <person name="Petriglieri F."/>
            <person name="Kristensen J.M."/>
            <person name="Kirkegaard R.H."/>
            <person name="Michaelsen T.Y."/>
            <person name="Andersen M.H."/>
            <person name="Karst S.M."/>
            <person name="Dueholm M.S."/>
            <person name="Nielsen P.H."/>
            <person name="Albertsen M."/>
        </authorList>
    </citation>
    <scope>NUCLEOTIDE SEQUENCE [LARGE SCALE GENOMIC DNA]</scope>
    <source>
        <strain evidence="6">Ega_18-Q3-R5-49_MAXAC.001</strain>
    </source>
</reference>
<sequence>MAGPGQHAITGPGAPPQTLLGALGGGGRVDDVAHRLCSRHWRGGGGRPTQQHAPTAGPTSVGGRHTLGVVTEVRVREAVPADCPAIYELVVALAVYEKEPDAVEGSVDDLRAHLFGPTPQVFCHVAEVSDDAGGWSVAGIAIWYVTFSTWKVRHGIWLEDLFVRPEARGLGLGRLLLTELAGIAVERGYPRFEWWVLDWNTPAQGFYESLGAAPQDEWTVWRTDGAALTALGSSAPGLIGSKRGTQTFSHAAPAQATTPITTDAVPSEASTATADTNAGPLAQPMSPISRQPPRN</sequence>
<dbReference type="InterPro" id="IPR000182">
    <property type="entry name" value="GNAT_dom"/>
</dbReference>
<dbReference type="Pfam" id="PF00583">
    <property type="entry name" value="Acetyltransf_1"/>
    <property type="match status" value="1"/>
</dbReference>
<protein>
    <submittedName>
        <fullName evidence="6">GNAT family N-acetyltransferase</fullName>
    </submittedName>
</protein>
<accession>A0A935M8P3</accession>
<evidence type="ECO:0000313" key="7">
    <source>
        <dbReference type="Proteomes" id="UP000726105"/>
    </source>
</evidence>
<dbReference type="PANTHER" id="PTHR10545">
    <property type="entry name" value="DIAMINE N-ACETYLTRANSFERASE"/>
    <property type="match status" value="1"/>
</dbReference>
<feature type="compositionally biased region" description="Low complexity" evidence="4">
    <location>
        <begin position="251"/>
        <end position="264"/>
    </location>
</feature>
<evidence type="ECO:0000256" key="1">
    <source>
        <dbReference type="ARBA" id="ARBA00008694"/>
    </source>
</evidence>
<comment type="caution">
    <text evidence="6">The sequence shown here is derived from an EMBL/GenBank/DDBJ whole genome shotgun (WGS) entry which is preliminary data.</text>
</comment>
<proteinExistence type="inferred from homology"/>
<dbReference type="Gene3D" id="3.40.630.30">
    <property type="match status" value="1"/>
</dbReference>
<feature type="domain" description="N-acetyltransferase" evidence="5">
    <location>
        <begin position="73"/>
        <end position="231"/>
    </location>
</feature>
<keyword evidence="3" id="KW-0012">Acyltransferase</keyword>
<dbReference type="AlphaFoldDB" id="A0A935M8P3"/>